<evidence type="ECO:0000256" key="1">
    <source>
        <dbReference type="ARBA" id="ARBA00006532"/>
    </source>
</evidence>
<keyword evidence="2" id="KW-1133">Transmembrane helix</keyword>
<accession>A0A2A2F3I8</accession>
<reference evidence="3 4" key="1">
    <citation type="submission" date="2017-08" db="EMBL/GenBank/DDBJ databases">
        <title>Halomonas alkalisoli sp. nov., isolated from saline alkaline soil.</title>
        <authorList>
            <person name="Wang D."/>
            <person name="Zhang G."/>
        </authorList>
    </citation>
    <scope>NUCLEOTIDE SEQUENCE [LARGE SCALE GENOMIC DNA]</scope>
    <source>
        <strain evidence="3 4">WRN001</strain>
    </source>
</reference>
<dbReference type="RefSeq" id="WP_095619178.1">
    <property type="nucleotide sequence ID" value="NZ_NSKB01000001.1"/>
</dbReference>
<name>A0A2A2F3I8_9GAMM</name>
<gene>
    <name evidence="3" type="ORF">CK498_02010</name>
</gene>
<comment type="caution">
    <text evidence="3">The sequence shown here is derived from an EMBL/GenBank/DDBJ whole genome shotgun (WGS) entry which is preliminary data.</text>
</comment>
<dbReference type="Gene3D" id="3.30.1460.40">
    <property type="entry name" value="[NiFe]-hydrogenase assembly chaperone, HybE"/>
    <property type="match status" value="1"/>
</dbReference>
<feature type="transmembrane region" description="Helical" evidence="2">
    <location>
        <begin position="56"/>
        <end position="78"/>
    </location>
</feature>
<evidence type="ECO:0000313" key="4">
    <source>
        <dbReference type="Proteomes" id="UP000217771"/>
    </source>
</evidence>
<sequence length="140" mass="15514">MQSLTVEQYARLQQLARRYQHRCAASIKRHPARNPRLGVDLLCFQPLPEPHAGDELLGALITPISLALCVVSATPVAVRDDMPRRWLALPGGEYPLVPLALGEDDGLWHCPLLDDVSDLASLHEANRLAQHMVERVLSEA</sequence>
<organism evidence="3 4">
    <name type="scientific">Halomonas salipaludis</name>
    <dbReference type="NCBI Taxonomy" id="2032625"/>
    <lineage>
        <taxon>Bacteria</taxon>
        <taxon>Pseudomonadati</taxon>
        <taxon>Pseudomonadota</taxon>
        <taxon>Gammaproteobacteria</taxon>
        <taxon>Oceanospirillales</taxon>
        <taxon>Halomonadaceae</taxon>
        <taxon>Halomonas</taxon>
    </lineage>
</organism>
<evidence type="ECO:0000313" key="3">
    <source>
        <dbReference type="EMBL" id="PAU79165.1"/>
    </source>
</evidence>
<dbReference type="InterPro" id="IPR023994">
    <property type="entry name" value="NiFe-hyd_HybE"/>
</dbReference>
<dbReference type="OrthoDB" id="6163010at2"/>
<dbReference type="Proteomes" id="UP000217771">
    <property type="component" value="Unassembled WGS sequence"/>
</dbReference>
<keyword evidence="2" id="KW-0472">Membrane</keyword>
<comment type="similarity">
    <text evidence="1">Belongs to the HupJ family.</text>
</comment>
<protein>
    <recommendedName>
        <fullName evidence="5">[NiFe]-hydrogenase assembly, chaperone, HybE</fullName>
    </recommendedName>
</protein>
<dbReference type="Pfam" id="PF11939">
    <property type="entry name" value="NiFe-hyd_HybE"/>
    <property type="match status" value="1"/>
</dbReference>
<evidence type="ECO:0000256" key="2">
    <source>
        <dbReference type="SAM" id="Phobius"/>
    </source>
</evidence>
<dbReference type="EMBL" id="NSKB01000001">
    <property type="protein sequence ID" value="PAU79165.1"/>
    <property type="molecule type" value="Genomic_DNA"/>
</dbReference>
<evidence type="ECO:0008006" key="5">
    <source>
        <dbReference type="Google" id="ProtNLM"/>
    </source>
</evidence>
<dbReference type="AlphaFoldDB" id="A0A2A2F3I8"/>
<keyword evidence="4" id="KW-1185">Reference proteome</keyword>
<dbReference type="InterPro" id="IPR038530">
    <property type="entry name" value="NiFe-hyd_HybE_sf"/>
</dbReference>
<keyword evidence="2" id="KW-0812">Transmembrane</keyword>
<proteinExistence type="inferred from homology"/>